<feature type="repeat" description="PPR" evidence="2">
    <location>
        <begin position="477"/>
        <end position="511"/>
    </location>
</feature>
<dbReference type="InterPro" id="IPR046848">
    <property type="entry name" value="E_motif"/>
</dbReference>
<keyword evidence="1" id="KW-0677">Repeat</keyword>
<reference evidence="4" key="1">
    <citation type="submission" date="2025-08" db="UniProtKB">
        <authorList>
            <consortium name="RefSeq"/>
        </authorList>
    </citation>
    <scope>IDENTIFICATION</scope>
</reference>
<feature type="repeat" description="PPR" evidence="2">
    <location>
        <begin position="70"/>
        <end position="107"/>
    </location>
</feature>
<dbReference type="InterPro" id="IPR046960">
    <property type="entry name" value="PPR_At4g14850-like_plant"/>
</dbReference>
<dbReference type="InterPro" id="IPR011990">
    <property type="entry name" value="TPR-like_helical_dom_sf"/>
</dbReference>
<proteinExistence type="predicted"/>
<feature type="repeat" description="PPR" evidence="2">
    <location>
        <begin position="376"/>
        <end position="410"/>
    </location>
</feature>
<accession>A0A1U8AVP9</accession>
<dbReference type="NCBIfam" id="TIGR00756">
    <property type="entry name" value="PPR"/>
    <property type="match status" value="5"/>
</dbReference>
<protein>
    <submittedName>
        <fullName evidence="4">Pentatricopeptide repeat-containing protein At2g33680</fullName>
    </submittedName>
</protein>
<sequence>MNFASRSFFTSLLHFTEQKNLHNGRTLHAQIVKSGLGSDLFLANSLVNYYAKCGHLVQAQLQFEEIDNKDVISWNCLINGYSQQSSPEGSSLVVQLFQRMRTENVIPNAHTLAGVLTTAANLSDASFGQQAHCVSIKIANSRDIFVGCSLINMYCKSGFVLEGRRVFDRMPERNSVSWTTMISGYAVERLTAEAMLLFKLMRCEEGDENEFVFTSILSALVLPEHIDNVKQVHCVALRNGLVSFLSVRNALVTSYTKSGNSNDALGMFESSTDRNTITWSAMITGYAQTGNSEDALCLFSKMQSFGIRPSKFTFVGVLNACSDIGAVREGKQVHDYLLKLGFESQVFIRTALVDMYAKCGCVVDARKGFDQLQDPDIVLWTSMIGGYVQNGEYEEALSLYGRMDMEGIWPNELTLASVIRACSSLAALEQGKQIHARTIKLGFGLEIPIGSALSTMYAKCADLEDGSLIFRRMPCRDVVSWNSMISGLSQNGCGKEALDLFEEMRMEGTKPDYVTFVNLLSACSHMGLVERGWAYFKSMFSEYVMAPRVEHYACMVDILSRAGKLNEAKELIESVSSEYEMCLWRILLGACRNYRNFDIGAYAGERLMKLGTQDSSAYVLLSSIYSALGRWEDVERVRGVMRLRGVNKEPGCSWIEIKSRVHVFVVGDQLHPQIGDIHEEVKRLTKQMKDEGYQPSLDSVFRRFTCSETTRSYN</sequence>
<dbReference type="GO" id="GO:0003723">
    <property type="term" value="F:RNA binding"/>
    <property type="evidence" value="ECO:0007669"/>
    <property type="project" value="InterPro"/>
</dbReference>
<dbReference type="FunFam" id="1.25.40.10:FF:000031">
    <property type="entry name" value="Pentatricopeptide repeat-containing protein mitochondrial"/>
    <property type="match status" value="1"/>
</dbReference>
<dbReference type="Pfam" id="PF01535">
    <property type="entry name" value="PPR"/>
    <property type="match status" value="5"/>
</dbReference>
<dbReference type="GeneID" id="104606912"/>
<dbReference type="Pfam" id="PF20431">
    <property type="entry name" value="E_motif"/>
    <property type="match status" value="1"/>
</dbReference>
<dbReference type="AlphaFoldDB" id="A0A1U8AVP9"/>
<name>A0A1U8AVP9_NELNU</name>
<organism evidence="3 4">
    <name type="scientific">Nelumbo nucifera</name>
    <name type="common">Sacred lotus</name>
    <dbReference type="NCBI Taxonomy" id="4432"/>
    <lineage>
        <taxon>Eukaryota</taxon>
        <taxon>Viridiplantae</taxon>
        <taxon>Streptophyta</taxon>
        <taxon>Embryophyta</taxon>
        <taxon>Tracheophyta</taxon>
        <taxon>Spermatophyta</taxon>
        <taxon>Magnoliopsida</taxon>
        <taxon>Proteales</taxon>
        <taxon>Nelumbonaceae</taxon>
        <taxon>Nelumbo</taxon>
    </lineage>
</organism>
<gene>
    <name evidence="4" type="primary">LOC104606912</name>
</gene>
<dbReference type="OrthoDB" id="1879995at2759"/>
<dbReference type="Gene3D" id="1.25.40.10">
    <property type="entry name" value="Tetratricopeptide repeat domain"/>
    <property type="match status" value="5"/>
</dbReference>
<evidence type="ECO:0000313" key="4">
    <source>
        <dbReference type="RefSeq" id="XP_010270642.1"/>
    </source>
</evidence>
<dbReference type="FunCoup" id="A0A1U8AVP9">
    <property type="interactions" value="205"/>
</dbReference>
<dbReference type="PANTHER" id="PTHR24015:SF47">
    <property type="entry name" value="OS01G0374200 PROTEIN"/>
    <property type="match status" value="1"/>
</dbReference>
<dbReference type="Proteomes" id="UP000189703">
    <property type="component" value="Unplaced"/>
</dbReference>
<dbReference type="STRING" id="4432.A0A1U8AVP9"/>
<dbReference type="OMA" id="YCRMQME"/>
<keyword evidence="3" id="KW-1185">Reference proteome</keyword>
<feature type="repeat" description="PPR" evidence="2">
    <location>
        <begin position="143"/>
        <end position="177"/>
    </location>
</feature>
<dbReference type="FunFam" id="1.25.40.10:FF:000687">
    <property type="entry name" value="Pentatricopeptide repeat-containing protein At4g33170"/>
    <property type="match status" value="1"/>
</dbReference>
<dbReference type="eggNOG" id="KOG4197">
    <property type="taxonomic scope" value="Eukaryota"/>
</dbReference>
<dbReference type="FunFam" id="1.25.40.10:FF:000196">
    <property type="entry name" value="Pentatricopeptide repeat-containing protein At4g14850"/>
    <property type="match status" value="1"/>
</dbReference>
<dbReference type="InterPro" id="IPR002885">
    <property type="entry name" value="PPR_rpt"/>
</dbReference>
<dbReference type="FunFam" id="1.25.40.10:FF:000158">
    <property type="entry name" value="pentatricopeptide repeat-containing protein At2g33680"/>
    <property type="match status" value="1"/>
</dbReference>
<dbReference type="InParanoid" id="A0A1U8AVP9"/>
<evidence type="ECO:0000313" key="3">
    <source>
        <dbReference type="Proteomes" id="UP000189703"/>
    </source>
</evidence>
<evidence type="ECO:0000256" key="2">
    <source>
        <dbReference type="PROSITE-ProRule" id="PRU00708"/>
    </source>
</evidence>
<dbReference type="PROSITE" id="PS51375">
    <property type="entry name" value="PPR"/>
    <property type="match status" value="5"/>
</dbReference>
<dbReference type="PANTHER" id="PTHR24015">
    <property type="entry name" value="OS07G0578800 PROTEIN-RELATED"/>
    <property type="match status" value="1"/>
</dbReference>
<dbReference type="KEGG" id="nnu:104606912"/>
<dbReference type="RefSeq" id="XP_010270642.1">
    <property type="nucleotide sequence ID" value="XM_010272340.2"/>
</dbReference>
<dbReference type="Pfam" id="PF13041">
    <property type="entry name" value="PPR_2"/>
    <property type="match status" value="3"/>
</dbReference>
<dbReference type="GO" id="GO:0009451">
    <property type="term" value="P:RNA modification"/>
    <property type="evidence" value="ECO:0007669"/>
    <property type="project" value="InterPro"/>
</dbReference>
<feature type="repeat" description="PPR" evidence="2">
    <location>
        <begin position="275"/>
        <end position="309"/>
    </location>
</feature>
<dbReference type="GO" id="GO:0099402">
    <property type="term" value="P:plant organ development"/>
    <property type="evidence" value="ECO:0007669"/>
    <property type="project" value="UniProtKB-ARBA"/>
</dbReference>
<evidence type="ECO:0000256" key="1">
    <source>
        <dbReference type="ARBA" id="ARBA00022737"/>
    </source>
</evidence>